<dbReference type="EMBL" id="CADCTP010000326">
    <property type="protein sequence ID" value="CAA9280993.1"/>
    <property type="molecule type" value="Genomic_DNA"/>
</dbReference>
<evidence type="ECO:0000313" key="2">
    <source>
        <dbReference type="EMBL" id="CAA9280993.1"/>
    </source>
</evidence>
<gene>
    <name evidence="2" type="ORF">AVDCRST_MAG41-3582</name>
</gene>
<evidence type="ECO:0000256" key="1">
    <source>
        <dbReference type="SAM" id="MobiDB-lite"/>
    </source>
</evidence>
<name>A0A6J4JKN8_9ACTN</name>
<sequence length="90" mass="9453">AQVEGPKARCVHPAHGCAAVAIPCDEEEGAEPDLVPGADADPDDPGPGLHLGLLHRRRAHSGDAGPRFVELRGRLRPHGDRPLHGRALAL</sequence>
<feature type="region of interest" description="Disordered" evidence="1">
    <location>
        <begin position="28"/>
        <end position="50"/>
    </location>
</feature>
<protein>
    <submittedName>
        <fullName evidence="2">Uncharacterized protein</fullName>
    </submittedName>
</protein>
<organism evidence="2">
    <name type="scientific">uncultured Mycobacteriales bacterium</name>
    <dbReference type="NCBI Taxonomy" id="581187"/>
    <lineage>
        <taxon>Bacteria</taxon>
        <taxon>Bacillati</taxon>
        <taxon>Actinomycetota</taxon>
        <taxon>Actinomycetes</taxon>
        <taxon>Mycobacteriales</taxon>
        <taxon>environmental samples</taxon>
    </lineage>
</organism>
<feature type="non-terminal residue" evidence="2">
    <location>
        <position position="90"/>
    </location>
</feature>
<feature type="non-terminal residue" evidence="2">
    <location>
        <position position="1"/>
    </location>
</feature>
<proteinExistence type="predicted"/>
<accession>A0A6J4JKN8</accession>
<dbReference type="AlphaFoldDB" id="A0A6J4JKN8"/>
<reference evidence="2" key="1">
    <citation type="submission" date="2020-02" db="EMBL/GenBank/DDBJ databases">
        <authorList>
            <person name="Meier V. D."/>
        </authorList>
    </citation>
    <scope>NUCLEOTIDE SEQUENCE</scope>
    <source>
        <strain evidence="2">AVDCRST_MAG41</strain>
    </source>
</reference>